<proteinExistence type="predicted"/>
<dbReference type="Proteomes" id="UP000198859">
    <property type="component" value="Chromosome I"/>
</dbReference>
<reference evidence="2" key="1">
    <citation type="submission" date="2016-10" db="EMBL/GenBank/DDBJ databases">
        <authorList>
            <person name="Varghese N."/>
            <person name="Submissions S."/>
        </authorList>
    </citation>
    <scope>NUCLEOTIDE SEQUENCE [LARGE SCALE GENOMIC DNA]</scope>
    <source>
        <strain evidence="2">DSM 22127</strain>
    </source>
</reference>
<dbReference type="Gene3D" id="3.40.140.10">
    <property type="entry name" value="Cytidine Deaminase, domain 2"/>
    <property type="match status" value="1"/>
</dbReference>
<dbReference type="AlphaFoldDB" id="A0A1H1M3B2"/>
<protein>
    <submittedName>
        <fullName evidence="1">Cytidine deaminase</fullName>
    </submittedName>
</protein>
<dbReference type="SUPFAM" id="SSF53927">
    <property type="entry name" value="Cytidine deaminase-like"/>
    <property type="match status" value="1"/>
</dbReference>
<dbReference type="InterPro" id="IPR016193">
    <property type="entry name" value="Cytidine_deaminase-like"/>
</dbReference>
<dbReference type="RefSeq" id="WP_091725539.1">
    <property type="nucleotide sequence ID" value="NZ_LT629757.1"/>
</dbReference>
<dbReference type="OrthoDB" id="3392994at2"/>
<dbReference type="EMBL" id="LT629757">
    <property type="protein sequence ID" value="SDR81271.1"/>
    <property type="molecule type" value="Genomic_DNA"/>
</dbReference>
<gene>
    <name evidence="1" type="ORF">SAMN04488570_0455</name>
</gene>
<evidence type="ECO:0000313" key="2">
    <source>
        <dbReference type="Proteomes" id="UP000198859"/>
    </source>
</evidence>
<dbReference type="GO" id="GO:0003824">
    <property type="term" value="F:catalytic activity"/>
    <property type="evidence" value="ECO:0007669"/>
    <property type="project" value="InterPro"/>
</dbReference>
<dbReference type="STRING" id="642780.SAMN04488570_0455"/>
<organism evidence="1 2">
    <name type="scientific">Nocardioides scoriae</name>
    <dbReference type="NCBI Taxonomy" id="642780"/>
    <lineage>
        <taxon>Bacteria</taxon>
        <taxon>Bacillati</taxon>
        <taxon>Actinomycetota</taxon>
        <taxon>Actinomycetes</taxon>
        <taxon>Propionibacteriales</taxon>
        <taxon>Nocardioidaceae</taxon>
        <taxon>Nocardioides</taxon>
    </lineage>
</organism>
<accession>A0A1H1M3B2</accession>
<evidence type="ECO:0000313" key="1">
    <source>
        <dbReference type="EMBL" id="SDR81271.1"/>
    </source>
</evidence>
<name>A0A1H1M3B2_9ACTN</name>
<sequence>MTESLSAEDHKLVVLARSTRARTGAPQGAALRDLDGRTYAAATVDLPSLQVSALGVAVAMAVTSGARGVEAAVLLTAEGEGASEADLAVVRDLGGPGVPVHLADQRGTVGGRTTT</sequence>
<keyword evidence="2" id="KW-1185">Reference proteome</keyword>